<gene>
    <name evidence="2" type="ORF">Van01_21740</name>
</gene>
<dbReference type="Gene3D" id="3.30.720.120">
    <property type="match status" value="1"/>
</dbReference>
<evidence type="ECO:0000313" key="3">
    <source>
        <dbReference type="Proteomes" id="UP000647017"/>
    </source>
</evidence>
<dbReference type="EMBL" id="BOOZ01000009">
    <property type="protein sequence ID" value="GIJ08960.1"/>
    <property type="molecule type" value="Genomic_DNA"/>
</dbReference>
<dbReference type="PANTHER" id="PTHR34109">
    <property type="entry name" value="BNAUNNG04460D PROTEIN-RELATED"/>
    <property type="match status" value="1"/>
</dbReference>
<comment type="caution">
    <text evidence="2">The sequence shown here is derived from an EMBL/GenBank/DDBJ whole genome shotgun (WGS) entry which is preliminary data.</text>
</comment>
<organism evidence="2 3">
    <name type="scientific">Micromonospora andamanensis</name>
    <dbReference type="NCBI Taxonomy" id="1287068"/>
    <lineage>
        <taxon>Bacteria</taxon>
        <taxon>Bacillati</taxon>
        <taxon>Actinomycetota</taxon>
        <taxon>Actinomycetes</taxon>
        <taxon>Micromonosporales</taxon>
        <taxon>Micromonosporaceae</taxon>
        <taxon>Micromonospora</taxon>
    </lineage>
</organism>
<keyword evidence="3" id="KW-1185">Reference proteome</keyword>
<dbReference type="Proteomes" id="UP000647017">
    <property type="component" value="Unassembled WGS sequence"/>
</dbReference>
<dbReference type="InterPro" id="IPR004360">
    <property type="entry name" value="Glyas_Fos-R_dOase_dom"/>
</dbReference>
<dbReference type="PANTHER" id="PTHR34109:SF1">
    <property type="entry name" value="VOC DOMAIN-CONTAINING PROTEIN"/>
    <property type="match status" value="1"/>
</dbReference>
<protein>
    <submittedName>
        <fullName evidence="2">Glyoxalase</fullName>
    </submittedName>
</protein>
<sequence length="132" mass="14749">MPDTIVRGRIMLMMYADIAAAHDYLVEVFGLQAGVVIRDDQDRVDHGEVTAGDGVIWLHPVQEDMKLAPPNEVGAATASMAILVDDVDAHFRHAREKGAMIEHEPVDQEYGYREYSARDPEGHLWSFMKALS</sequence>
<dbReference type="SUPFAM" id="SSF54593">
    <property type="entry name" value="Glyoxalase/Bleomycin resistance protein/Dihydroxybiphenyl dioxygenase"/>
    <property type="match status" value="1"/>
</dbReference>
<evidence type="ECO:0000259" key="1">
    <source>
        <dbReference type="PROSITE" id="PS51819"/>
    </source>
</evidence>
<name>A0ABQ4HTM1_9ACTN</name>
<dbReference type="RefSeq" id="WP_204005292.1">
    <property type="nucleotide sequence ID" value="NZ_BOOZ01000009.1"/>
</dbReference>
<dbReference type="InterPro" id="IPR029068">
    <property type="entry name" value="Glyas_Bleomycin-R_OHBP_Dase"/>
</dbReference>
<accession>A0ABQ4HTM1</accession>
<evidence type="ECO:0000313" key="2">
    <source>
        <dbReference type="EMBL" id="GIJ08960.1"/>
    </source>
</evidence>
<feature type="domain" description="VOC" evidence="1">
    <location>
        <begin position="6"/>
        <end position="130"/>
    </location>
</feature>
<proteinExistence type="predicted"/>
<dbReference type="Pfam" id="PF00903">
    <property type="entry name" value="Glyoxalase"/>
    <property type="match status" value="1"/>
</dbReference>
<reference evidence="2 3" key="1">
    <citation type="submission" date="2021-01" db="EMBL/GenBank/DDBJ databases">
        <title>Whole genome shotgun sequence of Verrucosispora andamanensis NBRC 109075.</title>
        <authorList>
            <person name="Komaki H."/>
            <person name="Tamura T."/>
        </authorList>
    </citation>
    <scope>NUCLEOTIDE SEQUENCE [LARGE SCALE GENOMIC DNA]</scope>
    <source>
        <strain evidence="2 3">NBRC 109075</strain>
    </source>
</reference>
<dbReference type="Gene3D" id="3.30.720.110">
    <property type="match status" value="1"/>
</dbReference>
<dbReference type="InterPro" id="IPR037523">
    <property type="entry name" value="VOC_core"/>
</dbReference>
<dbReference type="PROSITE" id="PS51819">
    <property type="entry name" value="VOC"/>
    <property type="match status" value="1"/>
</dbReference>